<accession>A0A9N9DD67</accession>
<comment type="catalytic activity">
    <reaction evidence="10">
        <text>1D-myo-inositol 1,2,5,6-tetrakisphosphate + H2O = 1D-myo-inositol 1,2,6-trisphosphate + phosphate</text>
        <dbReference type="Rhea" id="RHEA:77119"/>
        <dbReference type="ChEBI" id="CHEBI:15377"/>
        <dbReference type="ChEBI" id="CHEBI:43474"/>
        <dbReference type="ChEBI" id="CHEBI:195535"/>
        <dbReference type="ChEBI" id="CHEBI:195537"/>
        <dbReference type="EC" id="3.1.3.62"/>
    </reaction>
    <physiologicalReaction direction="left-to-right" evidence="10">
        <dbReference type="Rhea" id="RHEA:77120"/>
    </physiologicalReaction>
</comment>
<dbReference type="AlphaFoldDB" id="A0A9N9DD67"/>
<dbReference type="PANTHER" id="PTHR20963:SF8">
    <property type="entry name" value="MULTIPLE INOSITOL POLYPHOSPHATE PHOSPHATASE 1"/>
    <property type="match status" value="1"/>
</dbReference>
<evidence type="ECO:0000256" key="13">
    <source>
        <dbReference type="ARBA" id="ARBA00043832"/>
    </source>
</evidence>
<keyword evidence="7" id="KW-0378">Hydrolase</keyword>
<evidence type="ECO:0000313" key="14">
    <source>
        <dbReference type="EMBL" id="CAG8637031.1"/>
    </source>
</evidence>
<dbReference type="EMBL" id="CAJVPZ010012145">
    <property type="protein sequence ID" value="CAG8637031.1"/>
    <property type="molecule type" value="Genomic_DNA"/>
</dbReference>
<feature type="non-terminal residue" evidence="14">
    <location>
        <position position="375"/>
    </location>
</feature>
<dbReference type="GO" id="GO:0034417">
    <property type="term" value="F:bisphosphoglycerate 3-phosphatase activity"/>
    <property type="evidence" value="ECO:0007669"/>
    <property type="project" value="UniProtKB-EC"/>
</dbReference>
<comment type="catalytic activity">
    <reaction evidence="13">
        <text>(2R)-2,3-bisphosphoglycerate + H2O = (2R)-2-phosphoglycerate + phosphate</text>
        <dbReference type="Rhea" id="RHEA:27381"/>
        <dbReference type="ChEBI" id="CHEBI:15377"/>
        <dbReference type="ChEBI" id="CHEBI:43474"/>
        <dbReference type="ChEBI" id="CHEBI:58248"/>
        <dbReference type="ChEBI" id="CHEBI:58289"/>
        <dbReference type="EC" id="3.1.3.80"/>
    </reaction>
    <physiologicalReaction direction="left-to-right" evidence="13">
        <dbReference type="Rhea" id="RHEA:27382"/>
    </physiologicalReaction>
</comment>
<dbReference type="OrthoDB" id="6509975at2759"/>
<evidence type="ECO:0000256" key="12">
    <source>
        <dbReference type="ARBA" id="ARBA00043691"/>
    </source>
</evidence>
<evidence type="ECO:0000256" key="1">
    <source>
        <dbReference type="ARBA" id="ARBA00004370"/>
    </source>
</evidence>
<sequence length="375" mass="44166">MNYIAFEEIKIFIKDAFSLDVKPISYPDDYTLKQLFLLARHDQIAGFDRIDKAFANVSVAKDWPKHPFTEEKNFRLTTRGKLEPYYLGLQSRKKYEKFWKNVEYDADIVKFQTTQKLEVLQIVIAETNIVEGHDYILQMYNACPRWNQTVANNFTHYIEQSYAYGNKTLAPIAERMSKKYDINPPLDPSLLPYMFYYCQFWVLQFNRTDTWCGLLSDDDLILARYYWNMKSYFQYSYGNPLNEQLGCAYVTQFVNSVEDYLNGKSRMVADMKMGHGFTEFVVLTTLGLFKNEYPLTADLTLEQIKGLKYIEQKEFYWASTIYFEIYNSTSPGKDALLRLVVNSEPYIIPGCDGEYCKWNKFKNILSSKINCDFEK</sequence>
<comment type="similarity">
    <text evidence="2">Belongs to the histidine acid phosphatase family. MINPP1 subfamily.</text>
</comment>
<dbReference type="SUPFAM" id="SSF53254">
    <property type="entry name" value="Phosphoglycerate mutase-like"/>
    <property type="match status" value="1"/>
</dbReference>
<dbReference type="GO" id="GO:0003993">
    <property type="term" value="F:acid phosphatase activity"/>
    <property type="evidence" value="ECO:0007669"/>
    <property type="project" value="TreeGrafter"/>
</dbReference>
<dbReference type="GO" id="GO:0016020">
    <property type="term" value="C:membrane"/>
    <property type="evidence" value="ECO:0007669"/>
    <property type="project" value="UniProtKB-SubCell"/>
</dbReference>
<evidence type="ECO:0000256" key="9">
    <source>
        <dbReference type="ARBA" id="ARBA00031642"/>
    </source>
</evidence>
<comment type="caution">
    <text evidence="14">The sequence shown here is derived from an EMBL/GenBank/DDBJ whole genome shotgun (WGS) entry which is preliminary data.</text>
</comment>
<keyword evidence="6" id="KW-0732">Signal</keyword>
<evidence type="ECO:0000256" key="4">
    <source>
        <dbReference type="ARBA" id="ARBA00013040"/>
    </source>
</evidence>
<dbReference type="CDD" id="cd07061">
    <property type="entry name" value="HP_HAP_like"/>
    <property type="match status" value="1"/>
</dbReference>
<comment type="subcellular location">
    <subcellularLocation>
        <location evidence="1">Membrane</location>
    </subcellularLocation>
</comment>
<dbReference type="Gene3D" id="3.40.50.1240">
    <property type="entry name" value="Phosphoglycerate mutase-like"/>
    <property type="match status" value="1"/>
</dbReference>
<comment type="catalytic activity">
    <reaction evidence="11">
        <text>1D-myo-inositol 1,2,4,5,6-pentakisphosphate + H2O = 1D-myo-inositol 1,2,5,6-tetrakisphosphate + phosphate</text>
        <dbReference type="Rhea" id="RHEA:77115"/>
        <dbReference type="ChEBI" id="CHEBI:15377"/>
        <dbReference type="ChEBI" id="CHEBI:43474"/>
        <dbReference type="ChEBI" id="CHEBI:57798"/>
        <dbReference type="ChEBI" id="CHEBI:195535"/>
        <dbReference type="EC" id="3.1.3.62"/>
    </reaction>
    <physiologicalReaction direction="left-to-right" evidence="11">
        <dbReference type="Rhea" id="RHEA:77116"/>
    </physiologicalReaction>
</comment>
<dbReference type="Pfam" id="PF00328">
    <property type="entry name" value="His_Phos_2"/>
    <property type="match status" value="1"/>
</dbReference>
<evidence type="ECO:0000256" key="10">
    <source>
        <dbReference type="ARBA" id="ARBA00043668"/>
    </source>
</evidence>
<keyword evidence="15" id="KW-1185">Reference proteome</keyword>
<evidence type="ECO:0000256" key="2">
    <source>
        <dbReference type="ARBA" id="ARBA00008422"/>
    </source>
</evidence>
<evidence type="ECO:0000256" key="11">
    <source>
        <dbReference type="ARBA" id="ARBA00043671"/>
    </source>
</evidence>
<reference evidence="14" key="1">
    <citation type="submission" date="2021-06" db="EMBL/GenBank/DDBJ databases">
        <authorList>
            <person name="Kallberg Y."/>
            <person name="Tangrot J."/>
            <person name="Rosling A."/>
        </authorList>
    </citation>
    <scope>NUCLEOTIDE SEQUENCE</scope>
    <source>
        <strain evidence="14">IN212</strain>
    </source>
</reference>
<dbReference type="InterPro" id="IPR029033">
    <property type="entry name" value="His_PPase_superfam"/>
</dbReference>
<evidence type="ECO:0000256" key="7">
    <source>
        <dbReference type="ARBA" id="ARBA00022801"/>
    </source>
</evidence>
<proteinExistence type="inferred from homology"/>
<dbReference type="EC" id="3.1.3.80" evidence="3"/>
<comment type="catalytic activity">
    <reaction evidence="12">
        <text>1D-myo-inositol hexakisphosphate + H2O = 1D-myo-inositol 1,2,4,5,6-pentakisphosphate + phosphate</text>
        <dbReference type="Rhea" id="RHEA:16989"/>
        <dbReference type="ChEBI" id="CHEBI:15377"/>
        <dbReference type="ChEBI" id="CHEBI:43474"/>
        <dbReference type="ChEBI" id="CHEBI:57798"/>
        <dbReference type="ChEBI" id="CHEBI:58130"/>
        <dbReference type="EC" id="3.1.3.62"/>
    </reaction>
    <physiologicalReaction direction="left-to-right" evidence="12">
        <dbReference type="Rhea" id="RHEA:16990"/>
    </physiologicalReaction>
</comment>
<gene>
    <name evidence="14" type="ORF">RFULGI_LOCUS7940</name>
</gene>
<evidence type="ECO:0000256" key="5">
    <source>
        <dbReference type="ARBA" id="ARBA00018097"/>
    </source>
</evidence>
<dbReference type="PANTHER" id="PTHR20963">
    <property type="entry name" value="MULTIPLE INOSITOL POLYPHOSPHATE PHOSPHATASE-RELATED"/>
    <property type="match status" value="1"/>
</dbReference>
<dbReference type="InterPro" id="IPR000560">
    <property type="entry name" value="His_Pase_clade-2"/>
</dbReference>
<protein>
    <recommendedName>
        <fullName evidence="5">Multiple inositol polyphosphate phosphatase 1</fullName>
        <ecNumber evidence="4">3.1.3.62</ecNumber>
        <ecNumber evidence="3">3.1.3.80</ecNumber>
    </recommendedName>
    <alternativeName>
        <fullName evidence="9">2,3-bisphosphoglycerate 3-phosphatase</fullName>
    </alternativeName>
</protein>
<evidence type="ECO:0000256" key="8">
    <source>
        <dbReference type="ARBA" id="ARBA00023136"/>
    </source>
</evidence>
<dbReference type="GO" id="GO:0052745">
    <property type="term" value="F:inositol phosphate phosphatase activity"/>
    <property type="evidence" value="ECO:0007669"/>
    <property type="project" value="TreeGrafter"/>
</dbReference>
<keyword evidence="8" id="KW-0472">Membrane</keyword>
<evidence type="ECO:0000256" key="6">
    <source>
        <dbReference type="ARBA" id="ARBA00022729"/>
    </source>
</evidence>
<organism evidence="14 15">
    <name type="scientific">Racocetra fulgida</name>
    <dbReference type="NCBI Taxonomy" id="60492"/>
    <lineage>
        <taxon>Eukaryota</taxon>
        <taxon>Fungi</taxon>
        <taxon>Fungi incertae sedis</taxon>
        <taxon>Mucoromycota</taxon>
        <taxon>Glomeromycotina</taxon>
        <taxon>Glomeromycetes</taxon>
        <taxon>Diversisporales</taxon>
        <taxon>Gigasporaceae</taxon>
        <taxon>Racocetra</taxon>
    </lineage>
</organism>
<dbReference type="EC" id="3.1.3.62" evidence="4"/>
<evidence type="ECO:0000256" key="3">
    <source>
        <dbReference type="ARBA" id="ARBA00012976"/>
    </source>
</evidence>
<evidence type="ECO:0000313" key="15">
    <source>
        <dbReference type="Proteomes" id="UP000789396"/>
    </source>
</evidence>
<dbReference type="Proteomes" id="UP000789396">
    <property type="component" value="Unassembled WGS sequence"/>
</dbReference>
<name>A0A9N9DD67_9GLOM</name>